<keyword evidence="5" id="KW-0378">Hydrolase</keyword>
<dbReference type="EMBL" id="JACHMU010000001">
    <property type="protein sequence ID" value="MBB5741557.1"/>
    <property type="molecule type" value="Genomic_DNA"/>
</dbReference>
<dbReference type="CDD" id="cd03293">
    <property type="entry name" value="ABC_NrtD_SsuB_transporters"/>
    <property type="match status" value="1"/>
</dbReference>
<accession>A0A7W9CAE3</accession>
<dbReference type="InterPro" id="IPR003439">
    <property type="entry name" value="ABC_transporter-like_ATP-bd"/>
</dbReference>
<dbReference type="SUPFAM" id="SSF52540">
    <property type="entry name" value="P-loop containing nucleoside triphosphate hydrolases"/>
    <property type="match status" value="1"/>
</dbReference>
<sequence length="283" mass="30369">MSTALLPPRTENTARTGAATAVRLEGVERHFPVSDGRRQVLRELDIDLFAGEIVAVVGPSGCGKSTLLRLIAGLDAPSGGAITIDGSGVSDTDERTAVAFQEPRLLPWRTLAQNVELGLPRSLRGKTARAERVGELLRLVGLDHAAAQRPREVSGGMAQRASLARALARNPSVLLLDEPFGALDALTRLRMQDLLLDIHAAEPTTILLVTHDVEEALYLADRVLLLRSLAVDPDPDAASIARTISVPGIRPRDRADRGIAKLRAELLEGLGVDTHHSDTLETR</sequence>
<keyword evidence="1" id="KW-0813">Transport</keyword>
<gene>
    <name evidence="5" type="ORF">HD600_000054</name>
</gene>
<dbReference type="PROSITE" id="PS50893">
    <property type="entry name" value="ABC_TRANSPORTER_2"/>
    <property type="match status" value="1"/>
</dbReference>
<dbReference type="InterPro" id="IPR050166">
    <property type="entry name" value="ABC_transporter_ATP-bind"/>
</dbReference>
<comment type="caution">
    <text evidence="5">The sequence shown here is derived from an EMBL/GenBank/DDBJ whole genome shotgun (WGS) entry which is preliminary data.</text>
</comment>
<dbReference type="Pfam" id="PF00005">
    <property type="entry name" value="ABC_tran"/>
    <property type="match status" value="1"/>
</dbReference>
<evidence type="ECO:0000256" key="1">
    <source>
        <dbReference type="ARBA" id="ARBA00022448"/>
    </source>
</evidence>
<reference evidence="5 6" key="1">
    <citation type="submission" date="2020-08" db="EMBL/GenBank/DDBJ databases">
        <title>Sequencing the genomes of 1000 actinobacteria strains.</title>
        <authorList>
            <person name="Klenk H.-P."/>
        </authorList>
    </citation>
    <scope>NUCLEOTIDE SEQUENCE [LARGE SCALE GENOMIC DNA]</scope>
    <source>
        <strain evidence="5 6">DSM 24823</strain>
    </source>
</reference>
<protein>
    <submittedName>
        <fullName evidence="5">Sulfonate transport system ATP-binding protein</fullName>
        <ecNumber evidence="5">3.6.3.-</ecNumber>
    </submittedName>
</protein>
<evidence type="ECO:0000259" key="4">
    <source>
        <dbReference type="PROSITE" id="PS50893"/>
    </source>
</evidence>
<dbReference type="InterPro" id="IPR003593">
    <property type="entry name" value="AAA+_ATPase"/>
</dbReference>
<dbReference type="PANTHER" id="PTHR42788:SF19">
    <property type="entry name" value="ALIPHATIC SULFONATES IMPORT ATP-BINDING PROTEIN SSUB 2"/>
    <property type="match status" value="1"/>
</dbReference>
<evidence type="ECO:0000256" key="3">
    <source>
        <dbReference type="ARBA" id="ARBA00022840"/>
    </source>
</evidence>
<organism evidence="5 6">
    <name type="scientific">Microbacterium ginsengiterrae</name>
    <dbReference type="NCBI Taxonomy" id="546115"/>
    <lineage>
        <taxon>Bacteria</taxon>
        <taxon>Bacillati</taxon>
        <taxon>Actinomycetota</taxon>
        <taxon>Actinomycetes</taxon>
        <taxon>Micrococcales</taxon>
        <taxon>Microbacteriaceae</taxon>
        <taxon>Microbacterium</taxon>
    </lineage>
</organism>
<dbReference type="AlphaFoldDB" id="A0A7W9CAE3"/>
<name>A0A7W9CAE3_9MICO</name>
<feature type="domain" description="ABC transporter" evidence="4">
    <location>
        <begin position="22"/>
        <end position="253"/>
    </location>
</feature>
<dbReference type="InterPro" id="IPR027417">
    <property type="entry name" value="P-loop_NTPase"/>
</dbReference>
<dbReference type="Proteomes" id="UP000517712">
    <property type="component" value="Unassembled WGS sequence"/>
</dbReference>
<evidence type="ECO:0000313" key="6">
    <source>
        <dbReference type="Proteomes" id="UP000517712"/>
    </source>
</evidence>
<dbReference type="InterPro" id="IPR017871">
    <property type="entry name" value="ABC_transporter-like_CS"/>
</dbReference>
<evidence type="ECO:0000313" key="5">
    <source>
        <dbReference type="EMBL" id="MBB5741557.1"/>
    </source>
</evidence>
<dbReference type="GO" id="GO:0016887">
    <property type="term" value="F:ATP hydrolysis activity"/>
    <property type="evidence" value="ECO:0007669"/>
    <property type="project" value="InterPro"/>
</dbReference>
<evidence type="ECO:0000256" key="2">
    <source>
        <dbReference type="ARBA" id="ARBA00022741"/>
    </source>
</evidence>
<dbReference type="Gene3D" id="3.40.50.300">
    <property type="entry name" value="P-loop containing nucleotide triphosphate hydrolases"/>
    <property type="match status" value="1"/>
</dbReference>
<keyword evidence="2" id="KW-0547">Nucleotide-binding</keyword>
<dbReference type="EC" id="3.6.3.-" evidence="5"/>
<dbReference type="PROSITE" id="PS00211">
    <property type="entry name" value="ABC_TRANSPORTER_1"/>
    <property type="match status" value="1"/>
</dbReference>
<dbReference type="PANTHER" id="PTHR42788">
    <property type="entry name" value="TAURINE IMPORT ATP-BINDING PROTEIN-RELATED"/>
    <property type="match status" value="1"/>
</dbReference>
<dbReference type="RefSeq" id="WP_184280753.1">
    <property type="nucleotide sequence ID" value="NZ_BAAAPG010000001.1"/>
</dbReference>
<dbReference type="GO" id="GO:0005524">
    <property type="term" value="F:ATP binding"/>
    <property type="evidence" value="ECO:0007669"/>
    <property type="project" value="UniProtKB-KW"/>
</dbReference>
<keyword evidence="3 5" id="KW-0067">ATP-binding</keyword>
<dbReference type="SMART" id="SM00382">
    <property type="entry name" value="AAA"/>
    <property type="match status" value="1"/>
</dbReference>
<keyword evidence="6" id="KW-1185">Reference proteome</keyword>
<proteinExistence type="predicted"/>